<feature type="domain" description="Methyltransferase" evidence="2">
    <location>
        <begin position="78"/>
        <end position="162"/>
    </location>
</feature>
<dbReference type="InterPro" id="IPR029063">
    <property type="entry name" value="SAM-dependent_MTases_sf"/>
</dbReference>
<protein>
    <submittedName>
        <fullName evidence="3">Methyltransferase domain-containing protein</fullName>
    </submittedName>
</protein>
<dbReference type="CDD" id="cd02440">
    <property type="entry name" value="AdoMet_MTases"/>
    <property type="match status" value="1"/>
</dbReference>
<dbReference type="SUPFAM" id="SSF53335">
    <property type="entry name" value="S-adenosyl-L-methionine-dependent methyltransferases"/>
    <property type="match status" value="1"/>
</dbReference>
<dbReference type="GO" id="GO:0032259">
    <property type="term" value="P:methylation"/>
    <property type="evidence" value="ECO:0007669"/>
    <property type="project" value="UniProtKB-KW"/>
</dbReference>
<name>A0ABX2LJ47_9STAP</name>
<proteinExistence type="predicted"/>
<evidence type="ECO:0000313" key="4">
    <source>
        <dbReference type="Proteomes" id="UP000610527"/>
    </source>
</evidence>
<feature type="region of interest" description="Disordered" evidence="1">
    <location>
        <begin position="14"/>
        <end position="35"/>
    </location>
</feature>
<dbReference type="RefSeq" id="WP_053028902.1">
    <property type="nucleotide sequence ID" value="NZ_CUEE01000001.1"/>
</dbReference>
<organism evidence="3 4">
    <name type="scientific">Staphylococcus borealis</name>
    <dbReference type="NCBI Taxonomy" id="2742203"/>
    <lineage>
        <taxon>Bacteria</taxon>
        <taxon>Bacillati</taxon>
        <taxon>Bacillota</taxon>
        <taxon>Bacilli</taxon>
        <taxon>Bacillales</taxon>
        <taxon>Staphylococcaceae</taxon>
        <taxon>Staphylococcus</taxon>
    </lineage>
</organism>
<dbReference type="GO" id="GO:0008168">
    <property type="term" value="F:methyltransferase activity"/>
    <property type="evidence" value="ECO:0007669"/>
    <property type="project" value="UniProtKB-KW"/>
</dbReference>
<sequence>MRKDIFSNQYWEKAWEDDPNTQDKRMKRAGLGDPSAPGFEKWAENFNKHSFTEESQQRTKRIMDWIERQTGAFSNLSILDVGAASGVFSVPFAKEGATVTALEPSPILHEMLQENAHHYGVTLETIHQSFEDARKEELGHHDLVFASMCPAVTTWEAVNKAIDIAQKYVYVSLIAGPKENSIVDEVVAFLDEKSQTMTADMYYLLQLLYVNDYTYETLIERHTQHNDRTLDDVMQQLPQWLKEVEVELDTQQLASVKPYLQDQYGDTIPVITGGKFGKVLIHV</sequence>
<evidence type="ECO:0000259" key="2">
    <source>
        <dbReference type="Pfam" id="PF13649"/>
    </source>
</evidence>
<keyword evidence="3" id="KW-0808">Transferase</keyword>
<keyword evidence="4" id="KW-1185">Reference proteome</keyword>
<evidence type="ECO:0000256" key="1">
    <source>
        <dbReference type="SAM" id="MobiDB-lite"/>
    </source>
</evidence>
<feature type="compositionally biased region" description="Basic and acidic residues" evidence="1">
    <location>
        <begin position="14"/>
        <end position="24"/>
    </location>
</feature>
<accession>A0ABX2LJ47</accession>
<comment type="caution">
    <text evidence="3">The sequence shown here is derived from an EMBL/GenBank/DDBJ whole genome shotgun (WGS) entry which is preliminary data.</text>
</comment>
<gene>
    <name evidence="3" type="ORF">HUN84_02135</name>
</gene>
<dbReference type="EMBL" id="JABVEG010000001">
    <property type="protein sequence ID" value="NUI81561.1"/>
    <property type="molecule type" value="Genomic_DNA"/>
</dbReference>
<evidence type="ECO:0000313" key="3">
    <source>
        <dbReference type="EMBL" id="NUI81561.1"/>
    </source>
</evidence>
<dbReference type="InterPro" id="IPR041698">
    <property type="entry name" value="Methyltransf_25"/>
</dbReference>
<dbReference type="GeneID" id="74185394"/>
<reference evidence="3 4" key="1">
    <citation type="submission" date="2020-06" db="EMBL/GenBank/DDBJ databases">
        <title>Staphylococcus borealis sp. nov. -A novel member of the Staphylococcaceae family isolated from skin and blood in humans.</title>
        <authorList>
            <person name="Pain M."/>
            <person name="Wolden R."/>
            <person name="Jaen-Luchoro D."/>
            <person name="Salva-Serra F."/>
            <person name="Iglesias B.P."/>
            <person name="Karlsson R."/>
            <person name="Klingenberg C."/>
            <person name="Cavanagh J.P."/>
        </authorList>
    </citation>
    <scope>NUCLEOTIDE SEQUENCE [LARGE SCALE GENOMIC DNA]</scope>
    <source>
        <strain evidence="3 4">58-22</strain>
    </source>
</reference>
<dbReference type="Pfam" id="PF13649">
    <property type="entry name" value="Methyltransf_25"/>
    <property type="match status" value="1"/>
</dbReference>
<dbReference type="Proteomes" id="UP000610527">
    <property type="component" value="Unassembled WGS sequence"/>
</dbReference>
<dbReference type="Gene3D" id="3.40.50.150">
    <property type="entry name" value="Vaccinia Virus protein VP39"/>
    <property type="match status" value="1"/>
</dbReference>
<keyword evidence="3" id="KW-0489">Methyltransferase</keyword>